<proteinExistence type="predicted"/>
<dbReference type="RefSeq" id="WP_368008288.1">
    <property type="nucleotide sequence ID" value="NZ_JAMXFF010000037.1"/>
</dbReference>
<evidence type="ECO:0000313" key="1">
    <source>
        <dbReference type="EMBL" id="MCT7968799.1"/>
    </source>
</evidence>
<dbReference type="EMBL" id="JAMXFF010000037">
    <property type="protein sequence ID" value="MCT7968799.1"/>
    <property type="molecule type" value="Genomic_DNA"/>
</dbReference>
<gene>
    <name evidence="1" type="ORF">NG799_21040</name>
</gene>
<organism evidence="1 2">
    <name type="scientific">Laspinema palackyanum D2a</name>
    <dbReference type="NCBI Taxonomy" id="2953684"/>
    <lineage>
        <taxon>Bacteria</taxon>
        <taxon>Bacillati</taxon>
        <taxon>Cyanobacteriota</taxon>
        <taxon>Cyanophyceae</taxon>
        <taxon>Oscillatoriophycideae</taxon>
        <taxon>Oscillatoriales</taxon>
        <taxon>Laspinemataceae</taxon>
        <taxon>Laspinema</taxon>
        <taxon>Laspinema palackyanum</taxon>
    </lineage>
</organism>
<keyword evidence="2" id="KW-1185">Reference proteome</keyword>
<accession>A0ABT2MVN7</accession>
<sequence length="174" mass="19270">MGAFKACFYTGLSGLLLLILVRNHFTKPAECNRSFCFGPGVSKATKILGLSQPQFLQHRPRGASGPHRERADRPMLVLDHRLSECPEGSIRLDPPELSDSVVNQLKKEITQGLRLNSLMELETKLGEPKCDYLLPDGGMRSRYLMDNGGSIKATEKDGRVEIEFSGLGFPRLSP</sequence>
<evidence type="ECO:0000313" key="2">
    <source>
        <dbReference type="Proteomes" id="UP001525890"/>
    </source>
</evidence>
<comment type="caution">
    <text evidence="1">The sequence shown here is derived from an EMBL/GenBank/DDBJ whole genome shotgun (WGS) entry which is preliminary data.</text>
</comment>
<name>A0ABT2MVN7_9CYAN</name>
<dbReference type="Proteomes" id="UP001525890">
    <property type="component" value="Unassembled WGS sequence"/>
</dbReference>
<reference evidence="1 2" key="1">
    <citation type="journal article" date="2022" name="Front. Microbiol.">
        <title>High genomic differentiation and limited gene flow indicate recent cryptic speciation within the genus Laspinema (cyanobacteria).</title>
        <authorList>
            <person name="Stanojkovic A."/>
            <person name="Skoupy S."/>
            <person name="Skaloud P."/>
            <person name="Dvorak P."/>
        </authorList>
    </citation>
    <scope>NUCLEOTIDE SEQUENCE [LARGE SCALE GENOMIC DNA]</scope>
    <source>
        <strain evidence="1 2">D2a</strain>
    </source>
</reference>
<protein>
    <submittedName>
        <fullName evidence="1">Uncharacterized protein</fullName>
    </submittedName>
</protein>